<evidence type="ECO:0000256" key="7">
    <source>
        <dbReference type="ARBA" id="ARBA00022840"/>
    </source>
</evidence>
<keyword evidence="16" id="KW-1185">Reference proteome</keyword>
<evidence type="ECO:0000256" key="10">
    <source>
        <dbReference type="ARBA" id="ARBA00029886"/>
    </source>
</evidence>
<dbReference type="InterPro" id="IPR045864">
    <property type="entry name" value="aa-tRNA-synth_II/BPL/LPL"/>
</dbReference>
<evidence type="ECO:0000313" key="16">
    <source>
        <dbReference type="Proteomes" id="UP000014500"/>
    </source>
</evidence>
<keyword evidence="4" id="KW-0963">Cytoplasm</keyword>
<keyword evidence="5" id="KW-0436">Ligase</keyword>
<evidence type="ECO:0000256" key="9">
    <source>
        <dbReference type="ARBA" id="ARBA00023146"/>
    </source>
</evidence>
<accession>T1JE29</accession>
<dbReference type="SUPFAM" id="SSF50249">
    <property type="entry name" value="Nucleic acid-binding proteins"/>
    <property type="match status" value="1"/>
</dbReference>
<dbReference type="SUPFAM" id="SSF55681">
    <property type="entry name" value="Class II aaRS and biotin synthetases"/>
    <property type="match status" value="1"/>
</dbReference>
<dbReference type="OMA" id="DCCLYPR"/>
<dbReference type="GO" id="GO:0004816">
    <property type="term" value="F:asparagine-tRNA ligase activity"/>
    <property type="evidence" value="ECO:0007669"/>
    <property type="project" value="UniProtKB-EC"/>
</dbReference>
<evidence type="ECO:0000259" key="14">
    <source>
        <dbReference type="PROSITE" id="PS50862"/>
    </source>
</evidence>
<dbReference type="GO" id="GO:0003676">
    <property type="term" value="F:nucleic acid binding"/>
    <property type="evidence" value="ECO:0007669"/>
    <property type="project" value="InterPro"/>
</dbReference>
<dbReference type="InterPro" id="IPR006195">
    <property type="entry name" value="aa-tRNA-synth_II"/>
</dbReference>
<dbReference type="Pfam" id="PF00152">
    <property type="entry name" value="tRNA-synt_2"/>
    <property type="match status" value="1"/>
</dbReference>
<dbReference type="GO" id="GO:0006421">
    <property type="term" value="P:asparaginyl-tRNA aminoacylation"/>
    <property type="evidence" value="ECO:0007669"/>
    <property type="project" value="InterPro"/>
</dbReference>
<dbReference type="EC" id="6.1.1.22" evidence="3"/>
<dbReference type="HOGENOM" id="CLU_004553_2_10_1"/>
<dbReference type="Gene3D" id="3.30.930.10">
    <property type="entry name" value="Bira Bifunctional Protein, Domain 2"/>
    <property type="match status" value="1"/>
</dbReference>
<dbReference type="Pfam" id="PF01336">
    <property type="entry name" value="tRNA_anti-codon"/>
    <property type="match status" value="1"/>
</dbReference>
<dbReference type="InterPro" id="IPR004364">
    <property type="entry name" value="Aa-tRNA-synt_II"/>
</dbReference>
<evidence type="ECO:0000256" key="2">
    <source>
        <dbReference type="ARBA" id="ARBA00008226"/>
    </source>
</evidence>
<dbReference type="PANTHER" id="PTHR22594">
    <property type="entry name" value="ASPARTYL/LYSYL-TRNA SYNTHETASE"/>
    <property type="match status" value="1"/>
</dbReference>
<protein>
    <recommendedName>
        <fullName evidence="11">Asparagine--tRNA ligase, cytoplasmic</fullName>
        <ecNumber evidence="3">6.1.1.22</ecNumber>
    </recommendedName>
    <alternativeName>
        <fullName evidence="10">Asparaginyl-tRNA synthetase</fullName>
    </alternativeName>
</protein>
<reference evidence="15" key="2">
    <citation type="submission" date="2015-02" db="UniProtKB">
        <authorList>
            <consortium name="EnsemblMetazoa"/>
        </authorList>
    </citation>
    <scope>IDENTIFICATION</scope>
</reference>
<dbReference type="InterPro" id="IPR048952">
    <property type="entry name" value="AsnRS_N"/>
</dbReference>
<name>T1JE29_STRMM</name>
<dbReference type="InterPro" id="IPR004365">
    <property type="entry name" value="NA-bd_OB_tRNA"/>
</dbReference>
<dbReference type="CDD" id="cd04323">
    <property type="entry name" value="AsnRS_cyto_like_N"/>
    <property type="match status" value="1"/>
</dbReference>
<evidence type="ECO:0000256" key="4">
    <source>
        <dbReference type="ARBA" id="ARBA00022490"/>
    </source>
</evidence>
<evidence type="ECO:0000256" key="8">
    <source>
        <dbReference type="ARBA" id="ARBA00022917"/>
    </source>
</evidence>
<comment type="catalytic activity">
    <reaction evidence="12">
        <text>tRNA(Asn) + L-asparagine + ATP = L-asparaginyl-tRNA(Asn) + AMP + diphosphate + H(+)</text>
        <dbReference type="Rhea" id="RHEA:11180"/>
        <dbReference type="Rhea" id="RHEA-COMP:9659"/>
        <dbReference type="Rhea" id="RHEA-COMP:9674"/>
        <dbReference type="ChEBI" id="CHEBI:15378"/>
        <dbReference type="ChEBI" id="CHEBI:30616"/>
        <dbReference type="ChEBI" id="CHEBI:33019"/>
        <dbReference type="ChEBI" id="CHEBI:58048"/>
        <dbReference type="ChEBI" id="CHEBI:78442"/>
        <dbReference type="ChEBI" id="CHEBI:78515"/>
        <dbReference type="ChEBI" id="CHEBI:456215"/>
        <dbReference type="EC" id="6.1.1.22"/>
    </reaction>
</comment>
<proteinExistence type="inferred from homology"/>
<dbReference type="AlphaFoldDB" id="T1JE29"/>
<keyword evidence="9" id="KW-0030">Aminoacyl-tRNA synthetase</keyword>
<dbReference type="InterPro" id="IPR002312">
    <property type="entry name" value="Asp/Asn-tRNA-synth_IIb"/>
</dbReference>
<dbReference type="NCBIfam" id="TIGR00457">
    <property type="entry name" value="asnS"/>
    <property type="match status" value="1"/>
</dbReference>
<dbReference type="GO" id="GO:0005737">
    <property type="term" value="C:cytoplasm"/>
    <property type="evidence" value="ECO:0007669"/>
    <property type="project" value="UniProtKB-SubCell"/>
</dbReference>
<dbReference type="PROSITE" id="PS50862">
    <property type="entry name" value="AA_TRNA_LIGASE_II"/>
    <property type="match status" value="1"/>
</dbReference>
<reference evidence="16" key="1">
    <citation type="submission" date="2011-05" db="EMBL/GenBank/DDBJ databases">
        <authorList>
            <person name="Richards S.R."/>
            <person name="Qu J."/>
            <person name="Jiang H."/>
            <person name="Jhangiani S.N."/>
            <person name="Agravi P."/>
            <person name="Goodspeed R."/>
            <person name="Gross S."/>
            <person name="Mandapat C."/>
            <person name="Jackson L."/>
            <person name="Mathew T."/>
            <person name="Pu L."/>
            <person name="Thornton R."/>
            <person name="Saada N."/>
            <person name="Wilczek-Boney K.B."/>
            <person name="Lee S."/>
            <person name="Kovar C."/>
            <person name="Wu Y."/>
            <person name="Scherer S.E."/>
            <person name="Worley K.C."/>
            <person name="Muzny D.M."/>
            <person name="Gibbs R."/>
        </authorList>
    </citation>
    <scope>NUCLEOTIDE SEQUENCE</scope>
    <source>
        <strain evidence="16">Brora</strain>
    </source>
</reference>
<evidence type="ECO:0000256" key="5">
    <source>
        <dbReference type="ARBA" id="ARBA00022598"/>
    </source>
</evidence>
<evidence type="ECO:0000313" key="15">
    <source>
        <dbReference type="EnsemblMetazoa" id="SMAR012066-PA"/>
    </source>
</evidence>
<dbReference type="PhylomeDB" id="T1JE29"/>
<dbReference type="CDD" id="cd00776">
    <property type="entry name" value="AsxRS_core"/>
    <property type="match status" value="1"/>
</dbReference>
<dbReference type="Gene3D" id="2.40.50.140">
    <property type="entry name" value="Nucleic acid-binding proteins"/>
    <property type="match status" value="1"/>
</dbReference>
<dbReference type="PANTHER" id="PTHR22594:SF16">
    <property type="entry name" value="ASPARAGINE--TRNA LIGASE, CYTOPLASMIC"/>
    <property type="match status" value="1"/>
</dbReference>
<dbReference type="InterPro" id="IPR012340">
    <property type="entry name" value="NA-bd_OB-fold"/>
</dbReference>
<dbReference type="STRING" id="126957.T1JE29"/>
<evidence type="ECO:0000256" key="6">
    <source>
        <dbReference type="ARBA" id="ARBA00022741"/>
    </source>
</evidence>
<dbReference type="eggNOG" id="KOG0555">
    <property type="taxonomic scope" value="Eukaryota"/>
</dbReference>
<dbReference type="FunFam" id="3.30.930.10:FF:000040">
    <property type="entry name" value="Asparagine--tRNA ligase, cytoplasmic"/>
    <property type="match status" value="1"/>
</dbReference>
<dbReference type="GO" id="GO:0005524">
    <property type="term" value="F:ATP binding"/>
    <property type="evidence" value="ECO:0007669"/>
    <property type="project" value="UniProtKB-KW"/>
</dbReference>
<dbReference type="Gene3D" id="3.30.1910.20">
    <property type="entry name" value="asparaginyl-tRNA synthetase, N-terminal domain"/>
    <property type="match status" value="1"/>
</dbReference>
<dbReference type="Proteomes" id="UP000014500">
    <property type="component" value="Unassembled WGS sequence"/>
</dbReference>
<dbReference type="EnsemblMetazoa" id="SMAR012066-RA">
    <property type="protein sequence ID" value="SMAR012066-PA"/>
    <property type="gene ID" value="SMAR012066"/>
</dbReference>
<evidence type="ECO:0000256" key="11">
    <source>
        <dbReference type="ARBA" id="ARBA00039867"/>
    </source>
</evidence>
<comment type="subcellular location">
    <subcellularLocation>
        <location evidence="1">Cytoplasm</location>
    </subcellularLocation>
</comment>
<organism evidence="15 16">
    <name type="scientific">Strigamia maritima</name>
    <name type="common">European centipede</name>
    <name type="synonym">Geophilus maritimus</name>
    <dbReference type="NCBI Taxonomy" id="126957"/>
    <lineage>
        <taxon>Eukaryota</taxon>
        <taxon>Metazoa</taxon>
        <taxon>Ecdysozoa</taxon>
        <taxon>Arthropoda</taxon>
        <taxon>Myriapoda</taxon>
        <taxon>Chilopoda</taxon>
        <taxon>Pleurostigmophora</taxon>
        <taxon>Geophilomorpha</taxon>
        <taxon>Linotaeniidae</taxon>
        <taxon>Strigamia</taxon>
    </lineage>
</organism>
<keyword evidence="8" id="KW-0648">Protein biosynthesis</keyword>
<dbReference type="PRINTS" id="PR01042">
    <property type="entry name" value="TRNASYNTHASP"/>
</dbReference>
<dbReference type="EMBL" id="JH432114">
    <property type="status" value="NOT_ANNOTATED_CDS"/>
    <property type="molecule type" value="Genomic_DNA"/>
</dbReference>
<feature type="region of interest" description="Disordered" evidence="13">
    <location>
        <begin position="1"/>
        <end position="23"/>
    </location>
</feature>
<dbReference type="Pfam" id="PF20917">
    <property type="entry name" value="AsnRS_N"/>
    <property type="match status" value="1"/>
</dbReference>
<dbReference type="InterPro" id="IPR004522">
    <property type="entry name" value="Asn-tRNA-ligase"/>
</dbReference>
<evidence type="ECO:0000256" key="13">
    <source>
        <dbReference type="SAM" id="MobiDB-lite"/>
    </source>
</evidence>
<keyword evidence="6" id="KW-0547">Nucleotide-binding</keyword>
<sequence length="552" mass="63810">MSLYISEKSGDDISGDGSKDKPLKTLLEAMRRAGKEPFPPFEVYKTDENDKGDWVAASQSQVKKIKKIWIREEHKKEDNMKKIEKDGQRREKNMEDAKKIKMVKDPNLEKAKQIKVRASVQTRGENVKIFGWVHHIRRQGKSLMFIVLRDGTGFLQCVMTNVQCQTLEALMLATESAICVYGIIKELPEGKTAYDGHELSVSYWELICGAPAGGAEALLNEEAHVDVQLDNRHMMIRGENTSKILKLRSVVMQAFRAHYFNEGYFEVTPPTLVQTQVEGGSTLFKLDYFGEEAFLTQSSQLYLETAVPSMGDVFCLAQSYRAEQSRTRRHLAEYTHVEAECPFITFNDLLDRLEYLICDVVDRVLKSPHGALVYDLNPEFKSPKRPFRRMDYTEAIKYLKDNEIKKDDGSYYIFGEDIPEMPERKMTDKINEPIMLCRFPAEIKSFYMPRCPEDTRLTESVDVLLPGVGEIIGGSMRIWNSDELLEGYKREKIDPTPYYWYTDQRKFGSCPHGGYGLGLERFLTWLLNRHHIREVCLYPRFLERCRPIVILY</sequence>
<evidence type="ECO:0000256" key="3">
    <source>
        <dbReference type="ARBA" id="ARBA00012816"/>
    </source>
</evidence>
<keyword evidence="7" id="KW-0067">ATP-binding</keyword>
<evidence type="ECO:0000256" key="12">
    <source>
        <dbReference type="ARBA" id="ARBA00047844"/>
    </source>
</evidence>
<feature type="domain" description="Aminoacyl-transfer RNA synthetases class-II family profile" evidence="14">
    <location>
        <begin position="245"/>
        <end position="539"/>
    </location>
</feature>
<comment type="similarity">
    <text evidence="2">Belongs to the class-II aminoacyl-tRNA synthetase family.</text>
</comment>
<evidence type="ECO:0000256" key="1">
    <source>
        <dbReference type="ARBA" id="ARBA00004496"/>
    </source>
</evidence>